<dbReference type="EMBL" id="JPUO02000184">
    <property type="protein sequence ID" value="OQP76459.1"/>
    <property type="molecule type" value="Genomic_DNA"/>
</dbReference>
<proteinExistence type="predicted"/>
<dbReference type="AlphaFoldDB" id="A0A1V9H0K9"/>
<reference evidence="1 2" key="2">
    <citation type="journal article" date="2017" name="Plant Pathol.">
        <title>Pathogenicity and virulence gene content of Xanthomonas strains infecting Araceae, formerly known as Xanthomonas axonopodis pv. dieffenbachiae.</title>
        <authorList>
            <person name="Constantin E.C."/>
            <person name="Haegeman A."/>
            <person name="Van Vaerenbergh J."/>
            <person name="Baeyen S."/>
            <person name="Van Malderghem C."/>
            <person name="Maes M."/>
            <person name="Cottyn B."/>
        </authorList>
    </citation>
    <scope>NUCLEOTIDE SEQUENCE [LARGE SCALE GENOMIC DNA]</scope>
    <source>
        <strain evidence="2">LMG9055</strain>
    </source>
</reference>
<sequence length="304" mass="34513">MNRERIEHDAAVQALALERDWSRAAYSAFGQWLLEAQPNRPHLAKVFAGHCSFFARLDASVADPDTLRGNGLLETFSVAELRKHLLPVRFLEAHLGASLDEAAKAEQVERSRITEKLLASRRAPYAAVLKRYVDWLDGQETPTRTIRLYLTAASQLCEIEGLGESGQCSEDQLQHFLRRHPGARASLFRWLTFGRTVLGWKVTMPQRSSGKDRPPRTVRDLSVLMAKIEQVGLENAPVTLLRRAIAKAFGFQEARMQSTYWFLRTEGREIYLCDATESLRVPEPMRDLVTTWMRRAPHAGYLAP</sequence>
<evidence type="ECO:0000313" key="1">
    <source>
        <dbReference type="EMBL" id="OQP76459.1"/>
    </source>
</evidence>
<accession>A0A1V9H0K9</accession>
<organism evidence="1 2">
    <name type="scientific">Xanthomonas phaseoli pv. syngonii LMG 9055</name>
    <dbReference type="NCBI Taxonomy" id="1437878"/>
    <lineage>
        <taxon>Bacteria</taxon>
        <taxon>Pseudomonadati</taxon>
        <taxon>Pseudomonadota</taxon>
        <taxon>Gammaproteobacteria</taxon>
        <taxon>Lysobacterales</taxon>
        <taxon>Lysobacteraceae</taxon>
        <taxon>Xanthomonas</taxon>
    </lineage>
</organism>
<name>A0A1V9H0K9_9XANT</name>
<reference evidence="1 2" key="1">
    <citation type="journal article" date="2016" name="Plant Pathol.">
        <title>Genetic characterization of strains named as Xanthomonas axonopodis pv. dieffenbachiae leads to a taxonomic revision of the X. axonopodis species complex.</title>
        <authorList>
            <person name="Constantin E.C."/>
            <person name="Cleenwerck I."/>
            <person name="Maes M."/>
            <person name="Baeyen S."/>
            <person name="Van Malderghem C."/>
            <person name="De Vos P."/>
            <person name="Cottyn B."/>
        </authorList>
    </citation>
    <scope>NUCLEOTIDE SEQUENCE [LARGE SCALE GENOMIC DNA]</scope>
    <source>
        <strain evidence="2">LMG9055</strain>
    </source>
</reference>
<gene>
    <name evidence="1" type="ORF">IA54_009195</name>
</gene>
<protein>
    <submittedName>
        <fullName evidence="1">Uncharacterized protein</fullName>
    </submittedName>
</protein>
<comment type="caution">
    <text evidence="1">The sequence shown here is derived from an EMBL/GenBank/DDBJ whole genome shotgun (WGS) entry which is preliminary data.</text>
</comment>
<evidence type="ECO:0000313" key="2">
    <source>
        <dbReference type="Proteomes" id="UP000050343"/>
    </source>
</evidence>
<dbReference type="Proteomes" id="UP000050343">
    <property type="component" value="Unassembled WGS sequence"/>
</dbReference>